<accession>A0AAD1T8G9</accession>
<feature type="compositionally biased region" description="Basic and acidic residues" evidence="2">
    <location>
        <begin position="228"/>
        <end position="245"/>
    </location>
</feature>
<dbReference type="InterPro" id="IPR046360">
    <property type="entry name" value="T-box_DNA-bd"/>
</dbReference>
<dbReference type="InterPro" id="IPR036960">
    <property type="entry name" value="T-box_sf"/>
</dbReference>
<name>A0AAD1T8G9_PELCU</name>
<dbReference type="Proteomes" id="UP001295444">
    <property type="component" value="Chromosome 11"/>
</dbReference>
<dbReference type="GO" id="GO:0003677">
    <property type="term" value="F:DNA binding"/>
    <property type="evidence" value="ECO:0007669"/>
    <property type="project" value="UniProtKB-UniRule"/>
</dbReference>
<keyword evidence="1" id="KW-0238">DNA-binding</keyword>
<dbReference type="EMBL" id="OW240922">
    <property type="protein sequence ID" value="CAH2321483.1"/>
    <property type="molecule type" value="Genomic_DNA"/>
</dbReference>
<proteinExistence type="predicted"/>
<comment type="subcellular location">
    <subcellularLocation>
        <location evidence="1">Nucleus</location>
    </subcellularLocation>
</comment>
<dbReference type="GO" id="GO:0005634">
    <property type="term" value="C:nucleus"/>
    <property type="evidence" value="ECO:0007669"/>
    <property type="project" value="UniProtKB-SubCell"/>
</dbReference>
<gene>
    <name evidence="4" type="ORF">PECUL_23A046786</name>
</gene>
<dbReference type="AlphaFoldDB" id="A0AAD1T8G9"/>
<dbReference type="GO" id="GO:0045893">
    <property type="term" value="P:positive regulation of DNA-templated transcription"/>
    <property type="evidence" value="ECO:0007669"/>
    <property type="project" value="InterPro"/>
</dbReference>
<evidence type="ECO:0000256" key="1">
    <source>
        <dbReference type="PROSITE-ProRule" id="PRU00201"/>
    </source>
</evidence>
<evidence type="ECO:0000259" key="3">
    <source>
        <dbReference type="PROSITE" id="PS50252"/>
    </source>
</evidence>
<keyword evidence="5" id="KW-1185">Reference proteome</keyword>
<dbReference type="PROSITE" id="PS50252">
    <property type="entry name" value="TBOX_3"/>
    <property type="match status" value="1"/>
</dbReference>
<feature type="region of interest" description="Disordered" evidence="2">
    <location>
        <begin position="225"/>
        <end position="307"/>
    </location>
</feature>
<reference evidence="4" key="1">
    <citation type="submission" date="2022-03" db="EMBL/GenBank/DDBJ databases">
        <authorList>
            <person name="Alioto T."/>
            <person name="Alioto T."/>
            <person name="Gomez Garrido J."/>
        </authorList>
    </citation>
    <scope>NUCLEOTIDE SEQUENCE</scope>
</reference>
<sequence>MTETIKMAAASALHMRGYRDPNGAHCSQESRTVGRRANCKITQLKIASNPFAKGFRDSEGNEWSLSHSPVAVRLHVNNNEERDGTIWAPASSFSQSHVSSSQNSCMHFEDKELQSSRQVLGAPTGAQQPMGVLRPWSKRLGNPLEDADSGKMRTGGGGSVKCSAPSSTRRTHAVREITAVTGGHVEEAPVGGILAATSGHVEEAPIGGILAATGGHVEEAPVGGTALADERPATGGRKRAEDKAGPPETYSTVGRIGGGGKRPAPRGPRAQSEIPAGGKKRKKERGQGGGIRPQEREKKPTLTLTKG</sequence>
<organism evidence="4 5">
    <name type="scientific">Pelobates cultripes</name>
    <name type="common">Western spadefoot toad</name>
    <dbReference type="NCBI Taxonomy" id="61616"/>
    <lineage>
        <taxon>Eukaryota</taxon>
        <taxon>Metazoa</taxon>
        <taxon>Chordata</taxon>
        <taxon>Craniata</taxon>
        <taxon>Vertebrata</taxon>
        <taxon>Euteleostomi</taxon>
        <taxon>Amphibia</taxon>
        <taxon>Batrachia</taxon>
        <taxon>Anura</taxon>
        <taxon>Pelobatoidea</taxon>
        <taxon>Pelobatidae</taxon>
        <taxon>Pelobates</taxon>
    </lineage>
</organism>
<evidence type="ECO:0000313" key="5">
    <source>
        <dbReference type="Proteomes" id="UP001295444"/>
    </source>
</evidence>
<feature type="domain" description="T-box" evidence="3">
    <location>
        <begin position="32"/>
        <end position="57"/>
    </location>
</feature>
<protein>
    <submittedName>
        <fullName evidence="4">T-box transcription factor TBX1</fullName>
    </submittedName>
</protein>
<dbReference type="GO" id="GO:0003700">
    <property type="term" value="F:DNA-binding transcription factor activity"/>
    <property type="evidence" value="ECO:0007669"/>
    <property type="project" value="InterPro"/>
</dbReference>
<evidence type="ECO:0000256" key="2">
    <source>
        <dbReference type="SAM" id="MobiDB-lite"/>
    </source>
</evidence>
<dbReference type="Gene3D" id="2.60.40.820">
    <property type="entry name" value="Transcription factor, T-box"/>
    <property type="match status" value="1"/>
</dbReference>
<keyword evidence="1" id="KW-0539">Nucleus</keyword>
<comment type="caution">
    <text evidence="1">Lacks conserved residue(s) required for the propagation of feature annotation.</text>
</comment>
<evidence type="ECO:0000313" key="4">
    <source>
        <dbReference type="EMBL" id="CAH2321483.1"/>
    </source>
</evidence>
<feature type="region of interest" description="Disordered" evidence="2">
    <location>
        <begin position="147"/>
        <end position="169"/>
    </location>
</feature>